<evidence type="ECO:0000256" key="2">
    <source>
        <dbReference type="ARBA" id="ARBA00022803"/>
    </source>
</evidence>
<dbReference type="InterPro" id="IPR019734">
    <property type="entry name" value="TPR_rpt"/>
</dbReference>
<name>A0A7S0XA31_9CHLO</name>
<accession>A0A7S0XA31</accession>
<protein>
    <recommendedName>
        <fullName evidence="4">Kinesin light chain</fullName>
    </recommendedName>
</protein>
<evidence type="ECO:0000256" key="1">
    <source>
        <dbReference type="ARBA" id="ARBA00022737"/>
    </source>
</evidence>
<proteinExistence type="predicted"/>
<keyword evidence="1" id="KW-0677">Repeat</keyword>
<dbReference type="Gene3D" id="1.25.40.10">
    <property type="entry name" value="Tetratricopeptide repeat domain"/>
    <property type="match status" value="2"/>
</dbReference>
<dbReference type="EMBL" id="HBFC01023845">
    <property type="protein sequence ID" value="CAD8711659.1"/>
    <property type="molecule type" value="Transcribed_RNA"/>
</dbReference>
<organism evidence="3">
    <name type="scientific">Mantoniella antarctica</name>
    <dbReference type="NCBI Taxonomy" id="81844"/>
    <lineage>
        <taxon>Eukaryota</taxon>
        <taxon>Viridiplantae</taxon>
        <taxon>Chlorophyta</taxon>
        <taxon>Mamiellophyceae</taxon>
        <taxon>Mamiellales</taxon>
        <taxon>Mamiellaceae</taxon>
        <taxon>Mantoniella</taxon>
    </lineage>
</organism>
<evidence type="ECO:0008006" key="4">
    <source>
        <dbReference type="Google" id="ProtNLM"/>
    </source>
</evidence>
<dbReference type="SUPFAM" id="SSF48452">
    <property type="entry name" value="TPR-like"/>
    <property type="match status" value="1"/>
</dbReference>
<dbReference type="PANTHER" id="PTHR45641">
    <property type="entry name" value="TETRATRICOPEPTIDE REPEAT PROTEIN (AFU_ORTHOLOGUE AFUA_6G03870)"/>
    <property type="match status" value="1"/>
</dbReference>
<evidence type="ECO:0000313" key="3">
    <source>
        <dbReference type="EMBL" id="CAD8711659.1"/>
    </source>
</evidence>
<dbReference type="InterPro" id="IPR011990">
    <property type="entry name" value="TPR-like_helical_dom_sf"/>
</dbReference>
<gene>
    <name evidence="3" type="ORF">MANT1106_LOCUS14346</name>
</gene>
<reference evidence="3" key="1">
    <citation type="submission" date="2021-01" db="EMBL/GenBank/DDBJ databases">
        <authorList>
            <person name="Corre E."/>
            <person name="Pelletier E."/>
            <person name="Niang G."/>
            <person name="Scheremetjew M."/>
            <person name="Finn R."/>
            <person name="Kale V."/>
            <person name="Holt S."/>
            <person name="Cochrane G."/>
            <person name="Meng A."/>
            <person name="Brown T."/>
            <person name="Cohen L."/>
        </authorList>
    </citation>
    <scope>NUCLEOTIDE SEQUENCE</scope>
    <source>
        <strain evidence="3">SL-175</strain>
    </source>
</reference>
<dbReference type="SMART" id="SM00028">
    <property type="entry name" value="TPR"/>
    <property type="match status" value="4"/>
</dbReference>
<dbReference type="Pfam" id="PF13424">
    <property type="entry name" value="TPR_12"/>
    <property type="match status" value="1"/>
</dbReference>
<dbReference type="AlphaFoldDB" id="A0A7S0XA31"/>
<sequence length="270" mass="29474">MSCAVGADGQHVCSPVEVQVHNTVAAVASDWPVHLSWMMQEYSLANHGVAEDAAADPRARVEAYNRWGVLLSSGGDFKRRLACHEAALEIKRAQYGHPAGDMHAELAHELQVIGNHYSMFERHGEAVTYLRRALHINRRRTDPKGNPMPHMESACLGDLASALMSQGEVTEALECYKASLDIELKLYGEVHKHSADTMFNMGMAYDRIGQPAAAVRYLRRALAGYETCLSPEHPTLLRTQANLNTLKRGHAIHAGGGVGGRDTSGGRGEL</sequence>
<keyword evidence="2" id="KW-0802">TPR repeat</keyword>